<name>A0A9N8VB12_9GLOM</name>
<proteinExistence type="predicted"/>
<accession>A0A9N8VB12</accession>
<protein>
    <submittedName>
        <fullName evidence="2">8502_t:CDS:1</fullName>
    </submittedName>
</protein>
<gene>
    <name evidence="2" type="ORF">ALEPTO_LOCUS600</name>
</gene>
<sequence>MEKTVSNEYEHSIKNNTYRRRSLSQTEREERGTHGKTGVHHKRHSIPPAHAHHQPISKFNAEFWMQDFRKKVMEALFKEERFKTFQKRRNIDAVIDGLMDIEDDDIFDWKEQQETVGSAHVLQYYGASLNTATAVVAATSNPGFVPTPRQHRDVT</sequence>
<feature type="region of interest" description="Disordered" evidence="1">
    <location>
        <begin position="1"/>
        <end position="52"/>
    </location>
</feature>
<evidence type="ECO:0000313" key="3">
    <source>
        <dbReference type="Proteomes" id="UP000789508"/>
    </source>
</evidence>
<keyword evidence="3" id="KW-1185">Reference proteome</keyword>
<dbReference type="OrthoDB" id="2399198at2759"/>
<organism evidence="2 3">
    <name type="scientific">Ambispora leptoticha</name>
    <dbReference type="NCBI Taxonomy" id="144679"/>
    <lineage>
        <taxon>Eukaryota</taxon>
        <taxon>Fungi</taxon>
        <taxon>Fungi incertae sedis</taxon>
        <taxon>Mucoromycota</taxon>
        <taxon>Glomeromycotina</taxon>
        <taxon>Glomeromycetes</taxon>
        <taxon>Archaeosporales</taxon>
        <taxon>Ambisporaceae</taxon>
        <taxon>Ambispora</taxon>
    </lineage>
</organism>
<dbReference type="Proteomes" id="UP000789508">
    <property type="component" value="Unassembled WGS sequence"/>
</dbReference>
<reference evidence="2" key="1">
    <citation type="submission" date="2021-06" db="EMBL/GenBank/DDBJ databases">
        <authorList>
            <person name="Kallberg Y."/>
            <person name="Tangrot J."/>
            <person name="Rosling A."/>
        </authorList>
    </citation>
    <scope>NUCLEOTIDE SEQUENCE</scope>
    <source>
        <strain evidence="2">FL130A</strain>
    </source>
</reference>
<evidence type="ECO:0000313" key="2">
    <source>
        <dbReference type="EMBL" id="CAG8444842.1"/>
    </source>
</evidence>
<feature type="compositionally biased region" description="Basic residues" evidence="1">
    <location>
        <begin position="37"/>
        <end position="52"/>
    </location>
</feature>
<feature type="compositionally biased region" description="Basic and acidic residues" evidence="1">
    <location>
        <begin position="1"/>
        <end position="13"/>
    </location>
</feature>
<dbReference type="AlphaFoldDB" id="A0A9N8VB12"/>
<comment type="caution">
    <text evidence="2">The sequence shown here is derived from an EMBL/GenBank/DDBJ whole genome shotgun (WGS) entry which is preliminary data.</text>
</comment>
<dbReference type="EMBL" id="CAJVPS010000043">
    <property type="protein sequence ID" value="CAG8444842.1"/>
    <property type="molecule type" value="Genomic_DNA"/>
</dbReference>
<evidence type="ECO:0000256" key="1">
    <source>
        <dbReference type="SAM" id="MobiDB-lite"/>
    </source>
</evidence>